<dbReference type="InterPro" id="IPR002104">
    <property type="entry name" value="Integrase_catalytic"/>
</dbReference>
<dbReference type="EMBL" id="VWSG01000015">
    <property type="protein sequence ID" value="KAA5531875.1"/>
    <property type="molecule type" value="Genomic_DNA"/>
</dbReference>
<evidence type="ECO:0000313" key="5">
    <source>
        <dbReference type="EMBL" id="KAA5531875.1"/>
    </source>
</evidence>
<dbReference type="PROSITE" id="PS51898">
    <property type="entry name" value="TYR_RECOMBINASE"/>
    <property type="match status" value="1"/>
</dbReference>
<proteinExistence type="inferred from homology"/>
<dbReference type="GO" id="GO:0015074">
    <property type="term" value="P:DNA integration"/>
    <property type="evidence" value="ECO:0007669"/>
    <property type="project" value="InterPro"/>
</dbReference>
<dbReference type="GO" id="GO:0006310">
    <property type="term" value="P:DNA recombination"/>
    <property type="evidence" value="ECO:0007669"/>
    <property type="project" value="UniProtKB-KW"/>
</dbReference>
<dbReference type="InterPro" id="IPR011010">
    <property type="entry name" value="DNA_brk_join_enz"/>
</dbReference>
<feature type="domain" description="Tyr recombinase" evidence="4">
    <location>
        <begin position="221"/>
        <end position="394"/>
    </location>
</feature>
<dbReference type="PANTHER" id="PTHR30349">
    <property type="entry name" value="PHAGE INTEGRASE-RELATED"/>
    <property type="match status" value="1"/>
</dbReference>
<evidence type="ECO:0000256" key="3">
    <source>
        <dbReference type="ARBA" id="ARBA00023172"/>
    </source>
</evidence>
<dbReference type="Pfam" id="PF00589">
    <property type="entry name" value="Phage_integrase"/>
    <property type="match status" value="1"/>
</dbReference>
<comment type="similarity">
    <text evidence="1">Belongs to the 'phage' integrase family.</text>
</comment>
<evidence type="ECO:0000256" key="2">
    <source>
        <dbReference type="ARBA" id="ARBA00023125"/>
    </source>
</evidence>
<dbReference type="PANTHER" id="PTHR30349:SF64">
    <property type="entry name" value="PROPHAGE INTEGRASE INTD-RELATED"/>
    <property type="match status" value="1"/>
</dbReference>
<reference evidence="5 6" key="1">
    <citation type="submission" date="2019-09" db="EMBL/GenBank/DDBJ databases">
        <title>Genome sequence and assembly of Flavobacterium sp.</title>
        <authorList>
            <person name="Chhetri G."/>
        </authorList>
    </citation>
    <scope>NUCLEOTIDE SEQUENCE [LARGE SCALE GENOMIC DNA]</scope>
    <source>
        <strain evidence="5 6">SNL9</strain>
    </source>
</reference>
<comment type="caution">
    <text evidence="5">The sequence shown here is derived from an EMBL/GenBank/DDBJ whole genome shotgun (WGS) entry which is preliminary data.</text>
</comment>
<keyword evidence="6" id="KW-1185">Reference proteome</keyword>
<protein>
    <submittedName>
        <fullName evidence="5">Site-specific integrase</fullName>
    </submittedName>
</protein>
<dbReference type="Gene3D" id="1.10.443.10">
    <property type="entry name" value="Intergrase catalytic core"/>
    <property type="match status" value="1"/>
</dbReference>
<keyword evidence="2" id="KW-0238">DNA-binding</keyword>
<dbReference type="Pfam" id="PF13102">
    <property type="entry name" value="Phage_int_SAM_5"/>
    <property type="match status" value="1"/>
</dbReference>
<sequence length="401" mass="46927">MNFNQVKILFVLSKAKMNMRGMCPLICRITYNGKRKEFSTGFLASENDWNAKLQIVTTKTTYAKNINTHLNKVYRDLLATYSELVLDKEIFTVYDIYNVYMGTSKGGILHTVEYFQDYLLKIKRLVGKDMEQSTWKKFENSLMHLKSFINWKYDQQDLLLRDINLFFIQEYEFYLKTVKDLANPTIHKVVQRFKKVMMHAENEGMIRKTPFALHKAVLVKKEVVFLNQEELQILEDYTISQPKLNLVRNLFVFCCYTGLPYYEMSTLSAKNIERGFDKELWLVVDRKKTSKSYRVPLLPKAVEIMRDYLGGEGLIFPKVTNQKFNSYLKEIADIVGIEKNLTHHIARKTFASTVLLYNDVPIEIVSELLGHSSIKVTQESYARLSNKKVSETMIRLSKILK</sequence>
<dbReference type="InterPro" id="IPR035386">
    <property type="entry name" value="Arm-DNA-bind_5"/>
</dbReference>
<evidence type="ECO:0000256" key="1">
    <source>
        <dbReference type="ARBA" id="ARBA00008857"/>
    </source>
</evidence>
<dbReference type="InterPro" id="IPR010998">
    <property type="entry name" value="Integrase_recombinase_N"/>
</dbReference>
<dbReference type="SUPFAM" id="SSF56349">
    <property type="entry name" value="DNA breaking-rejoining enzymes"/>
    <property type="match status" value="1"/>
</dbReference>
<dbReference type="GO" id="GO:0003677">
    <property type="term" value="F:DNA binding"/>
    <property type="evidence" value="ECO:0007669"/>
    <property type="project" value="UniProtKB-KW"/>
</dbReference>
<evidence type="ECO:0000313" key="6">
    <source>
        <dbReference type="Proteomes" id="UP000325141"/>
    </source>
</evidence>
<dbReference type="Proteomes" id="UP000325141">
    <property type="component" value="Unassembled WGS sequence"/>
</dbReference>
<accession>A0A5M6CEJ8</accession>
<dbReference type="InterPro" id="IPR013762">
    <property type="entry name" value="Integrase-like_cat_sf"/>
</dbReference>
<dbReference type="RefSeq" id="WP_150014597.1">
    <property type="nucleotide sequence ID" value="NZ_VWSG01000015.1"/>
</dbReference>
<dbReference type="InterPro" id="IPR050090">
    <property type="entry name" value="Tyrosine_recombinase_XerCD"/>
</dbReference>
<name>A0A5M6CEJ8_9FLAO</name>
<dbReference type="InterPro" id="IPR025269">
    <property type="entry name" value="SAM-like_dom"/>
</dbReference>
<gene>
    <name evidence="5" type="ORF">F0460_14765</name>
</gene>
<dbReference type="Pfam" id="PF17293">
    <property type="entry name" value="Arm-DNA-bind_5"/>
    <property type="match status" value="1"/>
</dbReference>
<dbReference type="Gene3D" id="1.10.150.130">
    <property type="match status" value="1"/>
</dbReference>
<evidence type="ECO:0000259" key="4">
    <source>
        <dbReference type="PROSITE" id="PS51898"/>
    </source>
</evidence>
<keyword evidence="3" id="KW-0233">DNA recombination</keyword>
<dbReference type="CDD" id="cd01185">
    <property type="entry name" value="INTN1_C_like"/>
    <property type="match status" value="1"/>
</dbReference>
<dbReference type="AlphaFoldDB" id="A0A5M6CEJ8"/>
<organism evidence="5 6">
    <name type="scientific">Paenimyroides baculatum</name>
    <dbReference type="NCBI Taxonomy" id="2608000"/>
    <lineage>
        <taxon>Bacteria</taxon>
        <taxon>Pseudomonadati</taxon>
        <taxon>Bacteroidota</taxon>
        <taxon>Flavobacteriia</taxon>
        <taxon>Flavobacteriales</taxon>
        <taxon>Flavobacteriaceae</taxon>
        <taxon>Paenimyroides</taxon>
    </lineage>
</organism>